<name>A0A8C6BRB5_MONMO</name>
<sequence length="90" mass="10825">MYSRECNCDFQYRGKIRVQIYQEDGRWCLIHFLPCKSVMYGAEIIRQLKISTQKIVNDHQSLKRREEEEDGKRKGKKKCAGMRMDYVVFL</sequence>
<keyword evidence="2" id="KW-1185">Reference proteome</keyword>
<dbReference type="AlphaFoldDB" id="A0A8C6BRB5"/>
<dbReference type="GeneTree" id="ENSGT00990000213840"/>
<evidence type="ECO:0000313" key="2">
    <source>
        <dbReference type="Proteomes" id="UP000694561"/>
    </source>
</evidence>
<dbReference type="Proteomes" id="UP000694561">
    <property type="component" value="Unplaced"/>
</dbReference>
<reference evidence="1" key="1">
    <citation type="submission" date="2025-08" db="UniProtKB">
        <authorList>
            <consortium name="Ensembl"/>
        </authorList>
    </citation>
    <scope>IDENTIFICATION</scope>
</reference>
<dbReference type="Ensembl" id="ENSMMNT00015020183.1">
    <property type="protein sequence ID" value="ENSMMNP00015018376.1"/>
    <property type="gene ID" value="ENSMMNG00015013504.1"/>
</dbReference>
<organism evidence="1 2">
    <name type="scientific">Monodon monoceros</name>
    <name type="common">Narwhal</name>
    <name type="synonym">Ceratodon monodon</name>
    <dbReference type="NCBI Taxonomy" id="40151"/>
    <lineage>
        <taxon>Eukaryota</taxon>
        <taxon>Metazoa</taxon>
        <taxon>Chordata</taxon>
        <taxon>Craniata</taxon>
        <taxon>Vertebrata</taxon>
        <taxon>Euteleostomi</taxon>
        <taxon>Mammalia</taxon>
        <taxon>Eutheria</taxon>
        <taxon>Laurasiatheria</taxon>
        <taxon>Artiodactyla</taxon>
        <taxon>Whippomorpha</taxon>
        <taxon>Cetacea</taxon>
        <taxon>Odontoceti</taxon>
        <taxon>Monodontidae</taxon>
        <taxon>Monodon</taxon>
    </lineage>
</organism>
<evidence type="ECO:0000313" key="1">
    <source>
        <dbReference type="Ensembl" id="ENSMMNP00015018376.1"/>
    </source>
</evidence>
<proteinExistence type="predicted"/>
<reference evidence="1" key="2">
    <citation type="submission" date="2025-09" db="UniProtKB">
        <authorList>
            <consortium name="Ensembl"/>
        </authorList>
    </citation>
    <scope>IDENTIFICATION</scope>
</reference>
<accession>A0A8C6BRB5</accession>
<protein>
    <submittedName>
        <fullName evidence="1">Uncharacterized protein</fullName>
    </submittedName>
</protein>